<dbReference type="Proteomes" id="UP000316621">
    <property type="component" value="Chromosome 3"/>
</dbReference>
<accession>A0A4Y7IY70</accession>
<dbReference type="Gramene" id="RZC53833">
    <property type="protein sequence ID" value="RZC53833"/>
    <property type="gene ID" value="C5167_012688"/>
</dbReference>
<protein>
    <submittedName>
        <fullName evidence="1">Uncharacterized protein</fullName>
    </submittedName>
</protein>
<keyword evidence="2" id="KW-1185">Reference proteome</keyword>
<proteinExistence type="predicted"/>
<dbReference type="AlphaFoldDB" id="A0A4Y7IY70"/>
<dbReference type="STRING" id="3469.A0A4Y7IY70"/>
<name>A0A4Y7IY70_PAPSO</name>
<sequence length="109" mass="12362">MESGYSLHYGLLHGREGEVRSEVMSSFECMKCHLSFNRIGKDPWFERLPCTHKGTYADDFMKSLASEMLCDRDDGARGKAHVSKGEMIQQPKDYVTPVGELAIRVARFS</sequence>
<evidence type="ECO:0000313" key="2">
    <source>
        <dbReference type="Proteomes" id="UP000316621"/>
    </source>
</evidence>
<organism evidence="1 2">
    <name type="scientific">Papaver somniferum</name>
    <name type="common">Opium poppy</name>
    <dbReference type="NCBI Taxonomy" id="3469"/>
    <lineage>
        <taxon>Eukaryota</taxon>
        <taxon>Viridiplantae</taxon>
        <taxon>Streptophyta</taxon>
        <taxon>Embryophyta</taxon>
        <taxon>Tracheophyta</taxon>
        <taxon>Spermatophyta</taxon>
        <taxon>Magnoliopsida</taxon>
        <taxon>Ranunculales</taxon>
        <taxon>Papaveraceae</taxon>
        <taxon>Papaveroideae</taxon>
        <taxon>Papaver</taxon>
    </lineage>
</organism>
<gene>
    <name evidence="1" type="ORF">C5167_012688</name>
</gene>
<reference evidence="1 2" key="1">
    <citation type="journal article" date="2018" name="Science">
        <title>The opium poppy genome and morphinan production.</title>
        <authorList>
            <person name="Guo L."/>
            <person name="Winzer T."/>
            <person name="Yang X."/>
            <person name="Li Y."/>
            <person name="Ning Z."/>
            <person name="He Z."/>
            <person name="Teodor R."/>
            <person name="Lu Y."/>
            <person name="Bowser T.A."/>
            <person name="Graham I.A."/>
            <person name="Ye K."/>
        </authorList>
    </citation>
    <scope>NUCLEOTIDE SEQUENCE [LARGE SCALE GENOMIC DNA]</scope>
    <source>
        <strain evidence="2">cv. HN1</strain>
        <tissue evidence="1">Leaves</tissue>
    </source>
</reference>
<evidence type="ECO:0000313" key="1">
    <source>
        <dbReference type="EMBL" id="RZC53833.1"/>
    </source>
</evidence>
<dbReference type="EMBL" id="CM010717">
    <property type="protein sequence ID" value="RZC53833.1"/>
    <property type="molecule type" value="Genomic_DNA"/>
</dbReference>